<evidence type="ECO:0000259" key="2">
    <source>
        <dbReference type="PROSITE" id="PS50222"/>
    </source>
</evidence>
<dbReference type="Gene3D" id="1.10.238.10">
    <property type="entry name" value="EF-hand"/>
    <property type="match status" value="1"/>
</dbReference>
<accession>A0ABM8E825</accession>
<evidence type="ECO:0000313" key="4">
    <source>
        <dbReference type="Proteomes" id="UP001317629"/>
    </source>
</evidence>
<sequence>MNRFLTALAFLVAIGALPARAQSDAVHMLDAMFQTFDENRDGVITTTEANHFIDKTFAEMDMKHTGAISRDAWMRFSFGLADLAAEEGRSDAYDLAKYKIFKRWNKSKSGALSLEEYRAGVLGDARKAVGGKPKDGEGMKIDLAAFKRAPFVRQLLHSL</sequence>
<gene>
    <name evidence="3" type="ORF">SS37A_16310</name>
</gene>
<dbReference type="InterPro" id="IPR011992">
    <property type="entry name" value="EF-hand-dom_pair"/>
</dbReference>
<dbReference type="PROSITE" id="PS50222">
    <property type="entry name" value="EF_HAND_2"/>
    <property type="match status" value="1"/>
</dbReference>
<reference evidence="3 4" key="1">
    <citation type="journal article" date="2023" name="Int. J. Syst. Evol. Microbiol.">
        <title>Methylocystis iwaonis sp. nov., a type II methane-oxidizing bacterium from surface soil of a rice paddy field in Japan, and emended description of the genus Methylocystis (ex Whittenbury et al. 1970) Bowman et al. 1993.</title>
        <authorList>
            <person name="Kaise H."/>
            <person name="Sawadogo J.B."/>
            <person name="Alam M.S."/>
            <person name="Ueno C."/>
            <person name="Dianou D."/>
            <person name="Shinjo R."/>
            <person name="Asakawa S."/>
        </authorList>
    </citation>
    <scope>NUCLEOTIDE SEQUENCE [LARGE SCALE GENOMIC DNA]</scope>
    <source>
        <strain evidence="3 4">SS37A-Re</strain>
    </source>
</reference>
<name>A0ABM8E825_9HYPH</name>
<dbReference type="Pfam" id="PF13202">
    <property type="entry name" value="EF-hand_5"/>
    <property type="match status" value="1"/>
</dbReference>
<protein>
    <recommendedName>
        <fullName evidence="2">EF-hand domain-containing protein</fullName>
    </recommendedName>
</protein>
<feature type="chain" id="PRO_5045785491" description="EF-hand domain-containing protein" evidence="1">
    <location>
        <begin position="22"/>
        <end position="159"/>
    </location>
</feature>
<keyword evidence="1" id="KW-0732">Signal</keyword>
<dbReference type="Proteomes" id="UP001317629">
    <property type="component" value="Chromosome"/>
</dbReference>
<dbReference type="InterPro" id="IPR002048">
    <property type="entry name" value="EF_hand_dom"/>
</dbReference>
<dbReference type="RefSeq" id="WP_281931732.1">
    <property type="nucleotide sequence ID" value="NZ_AP027142.1"/>
</dbReference>
<evidence type="ECO:0000256" key="1">
    <source>
        <dbReference type="SAM" id="SignalP"/>
    </source>
</evidence>
<evidence type="ECO:0000313" key="3">
    <source>
        <dbReference type="EMBL" id="BDV34102.1"/>
    </source>
</evidence>
<feature type="signal peptide" evidence="1">
    <location>
        <begin position="1"/>
        <end position="21"/>
    </location>
</feature>
<keyword evidence="4" id="KW-1185">Reference proteome</keyword>
<dbReference type="EMBL" id="AP027142">
    <property type="protein sequence ID" value="BDV34102.1"/>
    <property type="molecule type" value="Genomic_DNA"/>
</dbReference>
<organism evidence="3 4">
    <name type="scientific">Methylocystis iwaonis</name>
    <dbReference type="NCBI Taxonomy" id="2885079"/>
    <lineage>
        <taxon>Bacteria</taxon>
        <taxon>Pseudomonadati</taxon>
        <taxon>Pseudomonadota</taxon>
        <taxon>Alphaproteobacteria</taxon>
        <taxon>Hyphomicrobiales</taxon>
        <taxon>Methylocystaceae</taxon>
        <taxon>Methylocystis</taxon>
    </lineage>
</organism>
<feature type="domain" description="EF-hand" evidence="2">
    <location>
        <begin position="24"/>
        <end position="59"/>
    </location>
</feature>
<proteinExistence type="predicted"/>
<dbReference type="SUPFAM" id="SSF47473">
    <property type="entry name" value="EF-hand"/>
    <property type="match status" value="1"/>
</dbReference>